<dbReference type="EMBL" id="ABJB010560628">
    <property type="status" value="NOT_ANNOTATED_CDS"/>
    <property type="molecule type" value="Genomic_DNA"/>
</dbReference>
<name>B7PXH7_IXOSC</name>
<dbReference type="VEuPathDB" id="VectorBase:ISCW009931"/>
<dbReference type="InParanoid" id="B7PXH7"/>
<dbReference type="VEuPathDB" id="VectorBase:ISCP_027035"/>
<dbReference type="AlphaFoldDB" id="B7PXH7"/>
<protein>
    <submittedName>
        <fullName evidence="2 3">Uncharacterized protein</fullName>
    </submittedName>
</protein>
<reference evidence="3" key="2">
    <citation type="submission" date="2020-05" db="UniProtKB">
        <authorList>
            <consortium name="EnsemblMetazoa"/>
        </authorList>
    </citation>
    <scope>IDENTIFICATION</scope>
    <source>
        <strain evidence="3">wikel</strain>
    </source>
</reference>
<evidence type="ECO:0000313" key="3">
    <source>
        <dbReference type="EnsemblMetazoa" id="ISCW009931-PA"/>
    </source>
</evidence>
<dbReference type="PaxDb" id="6945-B7PXH7"/>
<dbReference type="EMBL" id="DS814286">
    <property type="protein sequence ID" value="EEC11299.1"/>
    <property type="molecule type" value="Genomic_DNA"/>
</dbReference>
<dbReference type="Proteomes" id="UP000001555">
    <property type="component" value="Unassembled WGS sequence"/>
</dbReference>
<sequence length="72" mass="7913">MIVARRNWSPDKESGTIEGVEDDFEPELRNLELDESEEELPTEPLPAMAGADNENGRASVSDVEEPSLPSNT</sequence>
<feature type="region of interest" description="Disordered" evidence="1">
    <location>
        <begin position="1"/>
        <end position="72"/>
    </location>
</feature>
<organism>
    <name type="scientific">Ixodes scapularis</name>
    <name type="common">Black-legged tick</name>
    <name type="synonym">Deer tick</name>
    <dbReference type="NCBI Taxonomy" id="6945"/>
    <lineage>
        <taxon>Eukaryota</taxon>
        <taxon>Metazoa</taxon>
        <taxon>Ecdysozoa</taxon>
        <taxon>Arthropoda</taxon>
        <taxon>Chelicerata</taxon>
        <taxon>Arachnida</taxon>
        <taxon>Acari</taxon>
        <taxon>Parasitiformes</taxon>
        <taxon>Ixodida</taxon>
        <taxon>Ixodoidea</taxon>
        <taxon>Ixodidae</taxon>
        <taxon>Ixodinae</taxon>
        <taxon>Ixodes</taxon>
    </lineage>
</organism>
<dbReference type="VEuPathDB" id="VectorBase:ISCI009931"/>
<evidence type="ECO:0000256" key="1">
    <source>
        <dbReference type="SAM" id="MobiDB-lite"/>
    </source>
</evidence>
<evidence type="ECO:0000313" key="2">
    <source>
        <dbReference type="EMBL" id="EEC11299.1"/>
    </source>
</evidence>
<keyword evidence="4" id="KW-1185">Reference proteome</keyword>
<accession>B7PXH7</accession>
<dbReference type="EnsemblMetazoa" id="ISCW009931-RA">
    <property type="protein sequence ID" value="ISCW009931-PA"/>
    <property type="gene ID" value="ISCW009931"/>
</dbReference>
<proteinExistence type="predicted"/>
<reference evidence="2 4" key="1">
    <citation type="submission" date="2008-03" db="EMBL/GenBank/DDBJ databases">
        <title>Annotation of Ixodes scapularis.</title>
        <authorList>
            <consortium name="Ixodes scapularis Genome Project Consortium"/>
            <person name="Caler E."/>
            <person name="Hannick L.I."/>
            <person name="Bidwell S."/>
            <person name="Joardar V."/>
            <person name="Thiagarajan M."/>
            <person name="Amedeo P."/>
            <person name="Galinsky K.J."/>
            <person name="Schobel S."/>
            <person name="Inman J."/>
            <person name="Hostetler J."/>
            <person name="Miller J."/>
            <person name="Hammond M."/>
            <person name="Megy K."/>
            <person name="Lawson D."/>
            <person name="Kodira C."/>
            <person name="Sutton G."/>
            <person name="Meyer J."/>
            <person name="Hill C.A."/>
            <person name="Birren B."/>
            <person name="Nene V."/>
            <person name="Collins F."/>
            <person name="Alarcon-Chaidez F."/>
            <person name="Wikel S."/>
            <person name="Strausberg R."/>
        </authorList>
    </citation>
    <scope>NUCLEOTIDE SEQUENCE [LARGE SCALE GENOMIC DNA]</scope>
    <source>
        <strain evidence="4">Wikel</strain>
        <strain evidence="2">Wikel colony</strain>
    </source>
</reference>
<dbReference type="HOGENOM" id="CLU_2725017_0_0_1"/>
<evidence type="ECO:0000313" key="4">
    <source>
        <dbReference type="Proteomes" id="UP000001555"/>
    </source>
</evidence>
<dbReference type="OrthoDB" id="6432334at2759"/>
<gene>
    <name evidence="2" type="ORF">IscW_ISCW009931</name>
</gene>